<evidence type="ECO:0000313" key="3">
    <source>
        <dbReference type="Proteomes" id="UP001141253"/>
    </source>
</evidence>
<organism evidence="2 3">
    <name type="scientific">Salix suchowensis</name>
    <dbReference type="NCBI Taxonomy" id="1278906"/>
    <lineage>
        <taxon>Eukaryota</taxon>
        <taxon>Viridiplantae</taxon>
        <taxon>Streptophyta</taxon>
        <taxon>Embryophyta</taxon>
        <taxon>Tracheophyta</taxon>
        <taxon>Spermatophyta</taxon>
        <taxon>Magnoliopsida</taxon>
        <taxon>eudicotyledons</taxon>
        <taxon>Gunneridae</taxon>
        <taxon>Pentapetalae</taxon>
        <taxon>rosids</taxon>
        <taxon>fabids</taxon>
        <taxon>Malpighiales</taxon>
        <taxon>Salicaceae</taxon>
        <taxon>Saliceae</taxon>
        <taxon>Salix</taxon>
    </lineage>
</organism>
<dbReference type="EMBL" id="JAPFFI010000014">
    <property type="protein sequence ID" value="KAJ6366054.1"/>
    <property type="molecule type" value="Genomic_DNA"/>
</dbReference>
<reference evidence="2" key="1">
    <citation type="submission" date="2022-10" db="EMBL/GenBank/DDBJ databases">
        <authorList>
            <person name="Hyden B.L."/>
            <person name="Feng K."/>
            <person name="Yates T."/>
            <person name="Jawdy S."/>
            <person name="Smart L.B."/>
            <person name="Muchero W."/>
        </authorList>
    </citation>
    <scope>NUCLEOTIDE SEQUENCE</scope>
    <source>
        <tissue evidence="2">Shoot tip</tissue>
    </source>
</reference>
<accession>A0ABQ9AXY9</accession>
<dbReference type="Proteomes" id="UP001141253">
    <property type="component" value="Chromosome 7"/>
</dbReference>
<comment type="caution">
    <text evidence="2">The sequence shown here is derived from an EMBL/GenBank/DDBJ whole genome shotgun (WGS) entry which is preliminary data.</text>
</comment>
<name>A0ABQ9AXY9_9ROSI</name>
<keyword evidence="3" id="KW-1185">Reference proteome</keyword>
<gene>
    <name evidence="2" type="ORF">OIU77_002598</name>
</gene>
<feature type="region of interest" description="Disordered" evidence="1">
    <location>
        <begin position="18"/>
        <end position="48"/>
    </location>
</feature>
<evidence type="ECO:0000256" key="1">
    <source>
        <dbReference type="SAM" id="MobiDB-lite"/>
    </source>
</evidence>
<evidence type="ECO:0000313" key="2">
    <source>
        <dbReference type="EMBL" id="KAJ6366054.1"/>
    </source>
</evidence>
<proteinExistence type="predicted"/>
<sequence length="101" mass="11389">MAEVGFRSSSWVDFASCEGKGASKSWQQSFSRECGPSSPREKLRVHGSSSRSCVGEKKWEEIEEMVRRLRSSEDEDCRRRVCSHEFSINSLAGSCSMMNSI</sequence>
<protein>
    <submittedName>
        <fullName evidence="2">Uncharacterized protein</fullName>
    </submittedName>
</protein>
<reference evidence="2" key="2">
    <citation type="journal article" date="2023" name="Int. J. Mol. Sci.">
        <title>De Novo Assembly and Annotation of 11 Diverse Shrub Willow (Salix) Genomes Reveals Novel Gene Organization in Sex-Linked Regions.</title>
        <authorList>
            <person name="Hyden B."/>
            <person name="Feng K."/>
            <person name="Yates T.B."/>
            <person name="Jawdy S."/>
            <person name="Cereghino C."/>
            <person name="Smart L.B."/>
            <person name="Muchero W."/>
        </authorList>
    </citation>
    <scope>NUCLEOTIDE SEQUENCE</scope>
    <source>
        <tissue evidence="2">Shoot tip</tissue>
    </source>
</reference>